<organism evidence="10 11">
    <name type="scientific">Taibaiella soli</name>
    <dbReference type="NCBI Taxonomy" id="1649169"/>
    <lineage>
        <taxon>Bacteria</taxon>
        <taxon>Pseudomonadati</taxon>
        <taxon>Bacteroidota</taxon>
        <taxon>Chitinophagia</taxon>
        <taxon>Chitinophagales</taxon>
        <taxon>Chitinophagaceae</taxon>
        <taxon>Taibaiella</taxon>
    </lineage>
</organism>
<comment type="caution">
    <text evidence="10">The sequence shown here is derived from an EMBL/GenBank/DDBJ whole genome shotgun (WGS) entry which is preliminary data.</text>
</comment>
<evidence type="ECO:0000256" key="1">
    <source>
        <dbReference type="ARBA" id="ARBA00004651"/>
    </source>
</evidence>
<reference evidence="10 11" key="1">
    <citation type="submission" date="2018-06" db="EMBL/GenBank/DDBJ databases">
        <title>Mucibacter soli gen. nov., sp. nov., a new member of the family Chitinophagaceae producing mucin.</title>
        <authorList>
            <person name="Kim M.-K."/>
            <person name="Park S."/>
            <person name="Kim T.-S."/>
            <person name="Joung Y."/>
            <person name="Han J.-H."/>
            <person name="Kim S.B."/>
        </authorList>
    </citation>
    <scope>NUCLEOTIDE SEQUENCE [LARGE SCALE GENOMIC DNA]</scope>
    <source>
        <strain evidence="10 11">R1-15</strain>
    </source>
</reference>
<dbReference type="PANTHER" id="PTHR33908">
    <property type="entry name" value="MANNOSYLTRANSFERASE YKCB-RELATED"/>
    <property type="match status" value="1"/>
</dbReference>
<dbReference type="AlphaFoldDB" id="A0A2W2AJP3"/>
<dbReference type="RefSeq" id="WP_110999545.1">
    <property type="nucleotide sequence ID" value="NZ_QKTW01000018.1"/>
</dbReference>
<evidence type="ECO:0000256" key="4">
    <source>
        <dbReference type="ARBA" id="ARBA00022679"/>
    </source>
</evidence>
<feature type="transmembrane region" description="Helical" evidence="8">
    <location>
        <begin position="92"/>
        <end position="110"/>
    </location>
</feature>
<dbReference type="GO" id="GO:0005886">
    <property type="term" value="C:plasma membrane"/>
    <property type="evidence" value="ECO:0007669"/>
    <property type="project" value="UniProtKB-SubCell"/>
</dbReference>
<dbReference type="InterPro" id="IPR050297">
    <property type="entry name" value="LipidA_mod_glycosyltrf_83"/>
</dbReference>
<feature type="transmembrane region" description="Helical" evidence="8">
    <location>
        <begin position="12"/>
        <end position="34"/>
    </location>
</feature>
<evidence type="ECO:0000259" key="9">
    <source>
        <dbReference type="Pfam" id="PF13231"/>
    </source>
</evidence>
<evidence type="ECO:0000256" key="3">
    <source>
        <dbReference type="ARBA" id="ARBA00022676"/>
    </source>
</evidence>
<keyword evidence="6 8" id="KW-1133">Transmembrane helix</keyword>
<dbReference type="PANTHER" id="PTHR33908:SF11">
    <property type="entry name" value="MEMBRANE PROTEIN"/>
    <property type="match status" value="1"/>
</dbReference>
<dbReference type="Proteomes" id="UP000248745">
    <property type="component" value="Unassembled WGS sequence"/>
</dbReference>
<evidence type="ECO:0000256" key="8">
    <source>
        <dbReference type="SAM" id="Phobius"/>
    </source>
</evidence>
<feature type="domain" description="Glycosyltransferase RgtA/B/C/D-like" evidence="9">
    <location>
        <begin position="69"/>
        <end position="219"/>
    </location>
</feature>
<dbReference type="Pfam" id="PF13231">
    <property type="entry name" value="PMT_2"/>
    <property type="match status" value="1"/>
</dbReference>
<feature type="transmembrane region" description="Helical" evidence="8">
    <location>
        <begin position="329"/>
        <end position="346"/>
    </location>
</feature>
<evidence type="ECO:0000256" key="7">
    <source>
        <dbReference type="ARBA" id="ARBA00023136"/>
    </source>
</evidence>
<keyword evidence="5 8" id="KW-0812">Transmembrane</keyword>
<feature type="transmembrane region" description="Helical" evidence="8">
    <location>
        <begin position="117"/>
        <end position="135"/>
    </location>
</feature>
<keyword evidence="11" id="KW-1185">Reference proteome</keyword>
<keyword evidence="4" id="KW-0808">Transferase</keyword>
<dbReference type="EMBL" id="QKTW01000018">
    <property type="protein sequence ID" value="PZF72450.1"/>
    <property type="molecule type" value="Genomic_DNA"/>
</dbReference>
<feature type="transmembrane region" description="Helical" evidence="8">
    <location>
        <begin position="170"/>
        <end position="200"/>
    </location>
</feature>
<sequence length="499" mass="57619">MKFTIPNKIIQKVLRLLPWIIIFAGSVARIIVWFQNRNLFIDEANIARNIYERSLTDLARPLSYEQYAPPVFLWLTKICASLFGYSEMVLRLVPLLSGIGSLVMLFLLLRELVSNKAIWYPLALMAVSFIMIRYSSELKQYMTDAFVVLGLMTLALKTDILKISSKKFALVWLLAGSLAIWSSMPAVFALAGVGCYYFWIVIRGKAYQKMTPLLFVCVWWLLQFGGYFFLILKPQADTDYLQKYHSAFFVFLMPGSKEQIMHNWYLFKDMLRECSGYDTYSWIFNTVLFVLGAVLLLWKNTARGLLLLVPLVAVFLAAGLHQYSLIGRMTIFAMPVILSVVAYGFYKVISIRFWPSQLLITLFTCQVINHHSLLLPMIKEPYRFETITEEFDLLQQHHISGQQLYVHGSAVPAYIYYTEIHPGKARWRTLLGGHHVGWGTNLDSIGQTVQPPLAFIYSSLNSEELQRFKEAIGKYFTLDTFIEAEQRRCYVYIYNAHKN</sequence>
<feature type="transmembrane region" description="Helical" evidence="8">
    <location>
        <begin position="212"/>
        <end position="232"/>
    </location>
</feature>
<dbReference type="OrthoDB" id="1491458at2"/>
<keyword evidence="3" id="KW-0328">Glycosyltransferase</keyword>
<proteinExistence type="predicted"/>
<dbReference type="InterPro" id="IPR038731">
    <property type="entry name" value="RgtA/B/C-like"/>
</dbReference>
<evidence type="ECO:0000313" key="11">
    <source>
        <dbReference type="Proteomes" id="UP000248745"/>
    </source>
</evidence>
<feature type="transmembrane region" description="Helical" evidence="8">
    <location>
        <begin position="279"/>
        <end position="298"/>
    </location>
</feature>
<name>A0A2W2AJP3_9BACT</name>
<dbReference type="GO" id="GO:0009103">
    <property type="term" value="P:lipopolysaccharide biosynthetic process"/>
    <property type="evidence" value="ECO:0007669"/>
    <property type="project" value="UniProtKB-ARBA"/>
</dbReference>
<accession>A0A2W2AJP3</accession>
<feature type="transmembrane region" description="Helical" evidence="8">
    <location>
        <begin position="305"/>
        <end position="323"/>
    </location>
</feature>
<evidence type="ECO:0000256" key="2">
    <source>
        <dbReference type="ARBA" id="ARBA00022475"/>
    </source>
</evidence>
<evidence type="ECO:0000313" key="10">
    <source>
        <dbReference type="EMBL" id="PZF72450.1"/>
    </source>
</evidence>
<protein>
    <recommendedName>
        <fullName evidence="9">Glycosyltransferase RgtA/B/C/D-like domain-containing protein</fullName>
    </recommendedName>
</protein>
<evidence type="ECO:0000256" key="6">
    <source>
        <dbReference type="ARBA" id="ARBA00022989"/>
    </source>
</evidence>
<dbReference type="GO" id="GO:0016763">
    <property type="term" value="F:pentosyltransferase activity"/>
    <property type="evidence" value="ECO:0007669"/>
    <property type="project" value="TreeGrafter"/>
</dbReference>
<comment type="subcellular location">
    <subcellularLocation>
        <location evidence="1">Cell membrane</location>
        <topology evidence="1">Multi-pass membrane protein</topology>
    </subcellularLocation>
</comment>
<evidence type="ECO:0000256" key="5">
    <source>
        <dbReference type="ARBA" id="ARBA00022692"/>
    </source>
</evidence>
<keyword evidence="2" id="KW-1003">Cell membrane</keyword>
<gene>
    <name evidence="10" type="ORF">DN068_13955</name>
</gene>
<keyword evidence="7 8" id="KW-0472">Membrane</keyword>